<accession>A0A485LZA7</accession>
<gene>
    <name evidence="1" type="ORF">SCFA_190007</name>
</gene>
<sequence>MRRGLFLLVIMGLFLYGCKTIHTSVVMFDEAAIYEPSQRVEILSKPPAKAYKAIALLETYGPRFTLVPDLLADMRLEAMKIGANAIIPGEQGEIPHKRQIMYNPILGGYQGTGGGSSPTIQGVAIRYVE</sequence>
<reference evidence="1" key="1">
    <citation type="submission" date="2019-03" db="EMBL/GenBank/DDBJ databases">
        <authorList>
            <person name="Hao L."/>
        </authorList>
    </citation>
    <scope>NUCLEOTIDE SEQUENCE</scope>
</reference>
<dbReference type="PROSITE" id="PS51257">
    <property type="entry name" value="PROKAR_LIPOPROTEIN"/>
    <property type="match status" value="1"/>
</dbReference>
<name>A0A485LZA7_9ZZZZ</name>
<dbReference type="EMBL" id="CAADRM010000080">
    <property type="protein sequence ID" value="VFU13453.1"/>
    <property type="molecule type" value="Genomic_DNA"/>
</dbReference>
<evidence type="ECO:0008006" key="2">
    <source>
        <dbReference type="Google" id="ProtNLM"/>
    </source>
</evidence>
<organism evidence="1">
    <name type="scientific">anaerobic digester metagenome</name>
    <dbReference type="NCBI Taxonomy" id="1263854"/>
    <lineage>
        <taxon>unclassified sequences</taxon>
        <taxon>metagenomes</taxon>
        <taxon>ecological metagenomes</taxon>
    </lineage>
</organism>
<proteinExistence type="predicted"/>
<dbReference type="AlphaFoldDB" id="A0A485LZA7"/>
<evidence type="ECO:0000313" key="1">
    <source>
        <dbReference type="EMBL" id="VFU13453.1"/>
    </source>
</evidence>
<protein>
    <recommendedName>
        <fullName evidence="2">Lipoprotein</fullName>
    </recommendedName>
</protein>